<evidence type="ECO:0000313" key="2">
    <source>
        <dbReference type="Proteomes" id="UP000729402"/>
    </source>
</evidence>
<organism evidence="1 2">
    <name type="scientific">Zizania palustris</name>
    <name type="common">Northern wild rice</name>
    <dbReference type="NCBI Taxonomy" id="103762"/>
    <lineage>
        <taxon>Eukaryota</taxon>
        <taxon>Viridiplantae</taxon>
        <taxon>Streptophyta</taxon>
        <taxon>Embryophyta</taxon>
        <taxon>Tracheophyta</taxon>
        <taxon>Spermatophyta</taxon>
        <taxon>Magnoliopsida</taxon>
        <taxon>Liliopsida</taxon>
        <taxon>Poales</taxon>
        <taxon>Poaceae</taxon>
        <taxon>BOP clade</taxon>
        <taxon>Oryzoideae</taxon>
        <taxon>Oryzeae</taxon>
        <taxon>Zizaniinae</taxon>
        <taxon>Zizania</taxon>
    </lineage>
</organism>
<sequence length="73" mass="7741">MGKRGGSGRAGGGGGDNRAKAMVGRVEVMVWRVAAGQVVGGGDPLSGRRQRPGGWRRWRSGEQSLFWRGAWCG</sequence>
<keyword evidence="2" id="KW-1185">Reference proteome</keyword>
<comment type="caution">
    <text evidence="1">The sequence shown here is derived from an EMBL/GenBank/DDBJ whole genome shotgun (WGS) entry which is preliminary data.</text>
</comment>
<name>A0A8J5WLY5_ZIZPA</name>
<dbReference type="Proteomes" id="UP000729402">
    <property type="component" value="Unassembled WGS sequence"/>
</dbReference>
<proteinExistence type="predicted"/>
<evidence type="ECO:0000313" key="1">
    <source>
        <dbReference type="EMBL" id="KAG8091443.1"/>
    </source>
</evidence>
<protein>
    <submittedName>
        <fullName evidence="1">Uncharacterized protein</fullName>
    </submittedName>
</protein>
<dbReference type="AlphaFoldDB" id="A0A8J5WLY5"/>
<reference evidence="1" key="2">
    <citation type="submission" date="2021-02" db="EMBL/GenBank/DDBJ databases">
        <authorList>
            <person name="Kimball J.A."/>
            <person name="Haas M.W."/>
            <person name="Macchietto M."/>
            <person name="Kono T."/>
            <person name="Duquette J."/>
            <person name="Shao M."/>
        </authorList>
    </citation>
    <scope>NUCLEOTIDE SEQUENCE</scope>
    <source>
        <tissue evidence="1">Fresh leaf tissue</tissue>
    </source>
</reference>
<reference evidence="1" key="1">
    <citation type="journal article" date="2021" name="bioRxiv">
        <title>Whole Genome Assembly and Annotation of Northern Wild Rice, Zizania palustris L., Supports a Whole Genome Duplication in the Zizania Genus.</title>
        <authorList>
            <person name="Haas M."/>
            <person name="Kono T."/>
            <person name="Macchietto M."/>
            <person name="Millas R."/>
            <person name="McGilp L."/>
            <person name="Shao M."/>
            <person name="Duquette J."/>
            <person name="Hirsch C.N."/>
            <person name="Kimball J."/>
        </authorList>
    </citation>
    <scope>NUCLEOTIDE SEQUENCE</scope>
    <source>
        <tissue evidence="1">Fresh leaf tissue</tissue>
    </source>
</reference>
<accession>A0A8J5WLY5</accession>
<gene>
    <name evidence="1" type="ORF">GUJ93_ZPchr0012g19220</name>
</gene>
<dbReference type="EMBL" id="JAAALK010000080">
    <property type="protein sequence ID" value="KAG8091443.1"/>
    <property type="molecule type" value="Genomic_DNA"/>
</dbReference>